<evidence type="ECO:0000313" key="14">
    <source>
        <dbReference type="Proteomes" id="UP000268162"/>
    </source>
</evidence>
<dbReference type="InterPro" id="IPR029063">
    <property type="entry name" value="SAM-dependent_MTases_sf"/>
</dbReference>
<keyword evidence="2 8" id="KW-0690">Ribosome biogenesis</keyword>
<feature type="domain" description="Ribosomal RNA methyltransferase SPB1-like C-terminal" evidence="11">
    <location>
        <begin position="719"/>
        <end position="923"/>
    </location>
</feature>
<gene>
    <name evidence="13" type="ORF">BJ085DRAFT_39863</name>
</gene>
<dbReference type="Proteomes" id="UP000268162">
    <property type="component" value="Unassembled WGS sequence"/>
</dbReference>
<organism evidence="13 14">
    <name type="scientific">Dimargaris cristalligena</name>
    <dbReference type="NCBI Taxonomy" id="215637"/>
    <lineage>
        <taxon>Eukaryota</taxon>
        <taxon>Fungi</taxon>
        <taxon>Fungi incertae sedis</taxon>
        <taxon>Zoopagomycota</taxon>
        <taxon>Kickxellomycotina</taxon>
        <taxon>Dimargaritomycetes</taxon>
        <taxon>Dimargaritales</taxon>
        <taxon>Dimargaritaceae</taxon>
        <taxon>Dimargaris</taxon>
    </lineage>
</organism>
<dbReference type="InterPro" id="IPR024576">
    <property type="entry name" value="rRNA_MeTfrase_Spb1_DUF3381"/>
</dbReference>
<evidence type="ECO:0000259" key="10">
    <source>
        <dbReference type="Pfam" id="PF01728"/>
    </source>
</evidence>
<dbReference type="Pfam" id="PF11861">
    <property type="entry name" value="DUF3381"/>
    <property type="match status" value="1"/>
</dbReference>
<evidence type="ECO:0000256" key="2">
    <source>
        <dbReference type="ARBA" id="ARBA00022517"/>
    </source>
</evidence>
<feature type="compositionally biased region" description="Acidic residues" evidence="9">
    <location>
        <begin position="345"/>
        <end position="360"/>
    </location>
</feature>
<keyword evidence="4 8" id="KW-0489">Methyltransferase</keyword>
<feature type="binding site" evidence="8">
    <location>
        <position position="117"/>
    </location>
    <ligand>
        <name>S-adenosyl-L-methionine</name>
        <dbReference type="ChEBI" id="CHEBI:59789"/>
    </ligand>
</feature>
<evidence type="ECO:0000259" key="12">
    <source>
        <dbReference type="Pfam" id="PF11861"/>
    </source>
</evidence>
<dbReference type="Pfam" id="PF01728">
    <property type="entry name" value="FtsJ"/>
    <property type="match status" value="1"/>
</dbReference>
<accession>A0A4P9ZMN4</accession>
<dbReference type="EMBL" id="ML003181">
    <property type="protein sequence ID" value="RKP34493.1"/>
    <property type="molecule type" value="Genomic_DNA"/>
</dbReference>
<evidence type="ECO:0000256" key="8">
    <source>
        <dbReference type="HAMAP-Rule" id="MF_03163"/>
    </source>
</evidence>
<evidence type="ECO:0000256" key="3">
    <source>
        <dbReference type="ARBA" id="ARBA00022552"/>
    </source>
</evidence>
<evidence type="ECO:0000313" key="13">
    <source>
        <dbReference type="EMBL" id="RKP34493.1"/>
    </source>
</evidence>
<feature type="domain" description="Ribosomal RNA methyltransferase FtsJ" evidence="10">
    <location>
        <begin position="24"/>
        <end position="200"/>
    </location>
</feature>
<name>A0A4P9ZMN4_9FUNG</name>
<sequence>MGFKKQTGKGRLDKYYHLAKEQGYRARSAFKLIQLNKKFNFLSSARCVVDLCAAPGGWLQVAKKYMPASSVIIGIDLAAIRPIPGVVTFVSDITTEKCRTQLRAELKTWKVDVVLHDGAPNVGAAWVQDAYSQAELTLMSMKLAVEFLAKGGTFVTKVFRSKDYNNLMWVFNQLFSKVEATKPPSSRNVSAEIFVVCRGFLAPKKLDPKFVDPKYVFKDLDLTESTASKTNILKPEVHLRQRDGYEEGNYTLFKTLEAIDFVEANTPVDHLSRFNAIEFKSDASRKLLQLPEPPKDIVEVCADLKVLGKRDFNAIIKWRKAVRLLLDAQKKAEAAAAAGVGSQGEESDSSSSDDDEDELDALSKAEARRQKRLRRRTNEKRQRTVVRMQMSMTTPVELGQEEEAGKGTSRGLATGVGAPGSATLFNLRATEANAGLKRLRHGDMEAVDLDVLEAGSADEDVFADRVGLANSQFELGDEEGNSSDDNVDELEKQLDFQYREYQKRLLEKNAKLKVQQERLQEEEFRGIDDKDLPQYDSDSDAERIRAAKEYVPEDSDSDSSDSSADEASEDDSDDEVDDTSATTTTTKSTKRKGPLVVKANEDGQLVRGDASANLPANRLTKKAALWFNQSLFEGIDEDEDDDDEEEEGKDVEGQFSDIDNMSEYSDASVDSEGGDDEMEIVPQAQPESSDEEPTKNKNKRKAKAATESSKPAKKAKNQVTGDQSDEEVWDSNKVDDTSNRRSKDLDLVTPEALTLAHNLINQRMTKTDLLNQGFHRWAFNDTEGLPEWFVDDEQKHRVPNLPVTKEAVRIMREKMKALDARPIKKIAEAKARKKMKVAQRINKMQKTANAIADNEDMTEREKASTIHKVLNKQVKKEKKMPALVVARGSNRGLKGRPTGVKGRYKMVDRRMKKEMRATKRKEKSKGNKRK</sequence>
<protein>
    <submittedName>
        <fullName evidence="13">Spb1 C-terminal domain-containing protein</fullName>
    </submittedName>
</protein>
<feature type="compositionally biased region" description="Basic residues" evidence="9">
    <location>
        <begin position="918"/>
        <end position="930"/>
    </location>
</feature>
<dbReference type="STRING" id="215637.A0A4P9ZMN4"/>
<feature type="compositionally biased region" description="Acidic residues" evidence="9">
    <location>
        <begin position="552"/>
        <end position="578"/>
    </location>
</feature>
<feature type="binding site" evidence="8">
    <location>
        <position position="56"/>
    </location>
    <ligand>
        <name>S-adenosyl-L-methionine</name>
        <dbReference type="ChEBI" id="CHEBI:59789"/>
    </ligand>
</feature>
<feature type="compositionally biased region" description="Basic and acidic residues" evidence="9">
    <location>
        <begin position="730"/>
        <end position="743"/>
    </location>
</feature>
<dbReference type="InterPro" id="IPR050082">
    <property type="entry name" value="RNA_methyltr_RlmE"/>
</dbReference>
<dbReference type="GO" id="GO:0000463">
    <property type="term" value="P:maturation of LSU-rRNA from tricistronic rRNA transcript (SSU-rRNA, 5.8S rRNA, LSU-rRNA)"/>
    <property type="evidence" value="ECO:0007669"/>
    <property type="project" value="TreeGrafter"/>
</dbReference>
<dbReference type="HAMAP" id="MF_01547">
    <property type="entry name" value="RNA_methyltr_E"/>
    <property type="match status" value="1"/>
</dbReference>
<feature type="region of interest" description="Disordered" evidence="9">
    <location>
        <begin position="336"/>
        <end position="411"/>
    </location>
</feature>
<reference evidence="14" key="1">
    <citation type="journal article" date="2018" name="Nat. Microbiol.">
        <title>Leveraging single-cell genomics to expand the fungal tree of life.</title>
        <authorList>
            <person name="Ahrendt S.R."/>
            <person name="Quandt C.A."/>
            <person name="Ciobanu D."/>
            <person name="Clum A."/>
            <person name="Salamov A."/>
            <person name="Andreopoulos B."/>
            <person name="Cheng J.F."/>
            <person name="Woyke T."/>
            <person name="Pelin A."/>
            <person name="Henrissat B."/>
            <person name="Reynolds N.K."/>
            <person name="Benny G.L."/>
            <person name="Smith M.E."/>
            <person name="James T.Y."/>
            <person name="Grigoriev I.V."/>
        </authorList>
    </citation>
    <scope>NUCLEOTIDE SEQUENCE [LARGE SCALE GENOMIC DNA]</scope>
    <source>
        <strain evidence="14">RSA 468</strain>
    </source>
</reference>
<evidence type="ECO:0000256" key="6">
    <source>
        <dbReference type="ARBA" id="ARBA00022691"/>
    </source>
</evidence>
<feature type="binding site" evidence="8">
    <location>
        <position position="92"/>
    </location>
    <ligand>
        <name>S-adenosyl-L-methionine</name>
        <dbReference type="ChEBI" id="CHEBI:59789"/>
    </ligand>
</feature>
<feature type="binding site" evidence="8">
    <location>
        <position position="76"/>
    </location>
    <ligand>
        <name>S-adenosyl-L-methionine</name>
        <dbReference type="ChEBI" id="CHEBI:59789"/>
    </ligand>
</feature>
<keyword evidence="5 8" id="KW-0808">Transferase</keyword>
<dbReference type="Gene3D" id="3.40.50.150">
    <property type="entry name" value="Vaccinia Virus protein VP39"/>
    <property type="match status" value="1"/>
</dbReference>
<dbReference type="GO" id="GO:0005730">
    <property type="term" value="C:nucleolus"/>
    <property type="evidence" value="ECO:0007669"/>
    <property type="project" value="UniProtKB-SubCell"/>
</dbReference>
<keyword evidence="14" id="KW-1185">Reference proteome</keyword>
<dbReference type="FunFam" id="3.40.50.150:FF:000004">
    <property type="entry name" value="AdoMet-dependent rRNA methyltransferase SPB1"/>
    <property type="match status" value="1"/>
</dbReference>
<feature type="region of interest" description="Disordered" evidence="9">
    <location>
        <begin position="880"/>
        <end position="930"/>
    </location>
</feature>
<dbReference type="OrthoDB" id="1287559at2759"/>
<dbReference type="PANTHER" id="PTHR10920">
    <property type="entry name" value="RIBOSOMAL RNA METHYLTRANSFERASE"/>
    <property type="match status" value="1"/>
</dbReference>
<feature type="compositionally biased region" description="Basic and acidic residues" evidence="9">
    <location>
        <begin position="540"/>
        <end position="551"/>
    </location>
</feature>
<feature type="region of interest" description="Disordered" evidence="9">
    <location>
        <begin position="524"/>
        <end position="617"/>
    </location>
</feature>
<feature type="compositionally biased region" description="Basic and acidic residues" evidence="9">
    <location>
        <begin position="524"/>
        <end position="533"/>
    </location>
</feature>
<evidence type="ECO:0000256" key="4">
    <source>
        <dbReference type="ARBA" id="ARBA00022603"/>
    </source>
</evidence>
<keyword evidence="3 8" id="KW-0698">rRNA processing</keyword>
<dbReference type="GO" id="GO:0000466">
    <property type="term" value="P:maturation of 5.8S rRNA from tricistronic rRNA transcript (SSU-rRNA, 5.8S rRNA, LSU-rRNA)"/>
    <property type="evidence" value="ECO:0007669"/>
    <property type="project" value="TreeGrafter"/>
</dbReference>
<feature type="compositionally biased region" description="Basic residues" evidence="9">
    <location>
        <begin position="369"/>
        <end position="378"/>
    </location>
</feature>
<dbReference type="GO" id="GO:0008650">
    <property type="term" value="F:rRNA (uridine-2'-O-)-methyltransferase activity"/>
    <property type="evidence" value="ECO:0007669"/>
    <property type="project" value="TreeGrafter"/>
</dbReference>
<dbReference type="InterPro" id="IPR012920">
    <property type="entry name" value="rRNA_MeTfrase_SPB1-like_C"/>
</dbReference>
<dbReference type="InterPro" id="IPR015507">
    <property type="entry name" value="rRNA-MeTfrase_E"/>
</dbReference>
<evidence type="ECO:0000256" key="9">
    <source>
        <dbReference type="SAM" id="MobiDB-lite"/>
    </source>
</evidence>
<feature type="compositionally biased region" description="Acidic residues" evidence="9">
    <location>
        <begin position="634"/>
        <end position="649"/>
    </location>
</feature>
<feature type="compositionally biased region" description="Basic and acidic residues" evidence="9">
    <location>
        <begin position="905"/>
        <end position="917"/>
    </location>
</feature>
<feature type="region of interest" description="Disordered" evidence="9">
    <location>
        <begin position="633"/>
        <end position="743"/>
    </location>
</feature>
<keyword evidence="6 8" id="KW-0949">S-adenosyl-L-methionine</keyword>
<evidence type="ECO:0000256" key="5">
    <source>
        <dbReference type="ARBA" id="ARBA00022679"/>
    </source>
</evidence>
<dbReference type="Pfam" id="PF07780">
    <property type="entry name" value="Spb1_C"/>
    <property type="match status" value="1"/>
</dbReference>
<dbReference type="InterPro" id="IPR028589">
    <property type="entry name" value="SPB1-like"/>
</dbReference>
<evidence type="ECO:0000256" key="7">
    <source>
        <dbReference type="ARBA" id="ARBA00023242"/>
    </source>
</evidence>
<evidence type="ECO:0000256" key="1">
    <source>
        <dbReference type="ARBA" id="ARBA00004604"/>
    </source>
</evidence>
<dbReference type="GO" id="GO:0030687">
    <property type="term" value="C:preribosome, large subunit precursor"/>
    <property type="evidence" value="ECO:0007669"/>
    <property type="project" value="TreeGrafter"/>
</dbReference>
<feature type="domain" description="DUF3381" evidence="12">
    <location>
        <begin position="236"/>
        <end position="387"/>
    </location>
</feature>
<comment type="subcellular location">
    <subcellularLocation>
        <location evidence="1 8">Nucleus</location>
        <location evidence="1 8">Nucleolus</location>
    </subcellularLocation>
</comment>
<dbReference type="AlphaFoldDB" id="A0A4P9ZMN4"/>
<keyword evidence="7 8" id="KW-0539">Nucleus</keyword>
<feature type="active site" description="Proton acceptor" evidence="8">
    <location>
        <position position="157"/>
    </location>
</feature>
<dbReference type="SUPFAM" id="SSF53335">
    <property type="entry name" value="S-adenosyl-L-methionine-dependent methyltransferases"/>
    <property type="match status" value="1"/>
</dbReference>
<dbReference type="InterPro" id="IPR002877">
    <property type="entry name" value="RNA_MeTrfase_FtsJ_dom"/>
</dbReference>
<dbReference type="GO" id="GO:0016435">
    <property type="term" value="F:rRNA (guanine) methyltransferase activity"/>
    <property type="evidence" value="ECO:0007669"/>
    <property type="project" value="TreeGrafter"/>
</dbReference>
<comment type="similarity">
    <text evidence="8">Belongs to the class I-like SAM-binding methyltransferase superfamily. RNA methyltransferase RlmE family. SPB1 subfamily.</text>
</comment>
<proteinExistence type="inferred from homology"/>
<dbReference type="PANTHER" id="PTHR10920:SF13">
    <property type="entry name" value="PRE-RRNA 2'-O-RIBOSE RNA METHYLTRANSFERASE FTSJ3"/>
    <property type="match status" value="1"/>
</dbReference>
<dbReference type="HAMAP" id="MF_03163">
    <property type="entry name" value="RNA_methyltr_E_SPB1"/>
    <property type="match status" value="1"/>
</dbReference>
<feature type="binding site" evidence="8">
    <location>
        <position position="58"/>
    </location>
    <ligand>
        <name>S-adenosyl-L-methionine</name>
        <dbReference type="ChEBI" id="CHEBI:59789"/>
    </ligand>
</feature>
<evidence type="ECO:0000259" key="11">
    <source>
        <dbReference type="Pfam" id="PF07780"/>
    </source>
</evidence>